<dbReference type="PANTHER" id="PTHR37494">
    <property type="entry name" value="HEMAGGLUTININ"/>
    <property type="match status" value="1"/>
</dbReference>
<dbReference type="PANTHER" id="PTHR37494:SF1">
    <property type="entry name" value="STAPHYLOCOCCUS AUREUS SURFACE PROTEIN A"/>
    <property type="match status" value="1"/>
</dbReference>
<sequence length="1237" mass="126567">MTRHRRATGRFARFVCAFLLLSLFSVSQAIAQSAGCTALNNRTFSTANFSSQAYQASQFDATDTLTLTFSDSGAGVNSEITDTDSFGLTNYAQTTYSTYYVTGGTAGPHSYTVTGSQLVSSGVRFRITTSHGYLSPLSVSCTSPVSASADASLSSLSLSAGSLSPAFSSGTTSYSATVANSVTSITLTPVTTDTTATVKVNGASVTSGSASGAIPLSEGSNTINVTVTAADGTSTSGYSVQVQRNGLAPVAGSAGASVAFNSSNNAIALPLSGGAATSVVSESAPAHGSVVFSGSTALYTPLQNYFGPDSFTYTASNTWGTSAPATVSVNIAAPVITLSPVTLPSATSGTAYSQTLTATGGSGSYQFTTTDMLPAGLTLAANGELSGTPTAAGSFNITVVAHDTANAATGNQSYTITVNGQAPVAGAVSTTVAGNSSNNAIVPALSGGVAASVTITAAPLHGTATASGTSLNYTPAPGYSGADSFTYSASNHWGTSAPAAVSVNVASVTLVFTPASGALPAATAGTPWSQTITASSGTAPYTYSASGLPAGLTISASTGEISGTPATSGTYALQVSAADSHGTTGTVNYALTVAGQAPVVSAVSSSVAANTRDNLIEPVLSGGAVTSLAIVQQPSHGTARIQNLKIRYTPVAGYSGSDSFIYSASNNFGAAQASVTLNVTAVQLAFTPASGALPDGRAGTPYRQTFSATGGTASYQYRISGTLPAGLTLSGDTLSGTPSAAGNNSFTLIATDASGVTAQVAYTLNITSAQPVGVSHTASVLAGKSVRVNLTENATGGPFTGARLVDSPAATLGSVALAQSDNGIYLDFQAAAQASGTVALRYVLMTQDSQSAPATVTLSIAGRPDPSKDPDVLGLVGAQIQSAQNFARAQIRNFSDRLETLHNPASVRSDMNGIRFNMPASEKERGNDDTLWNTAWEHNRPQPELPQLTDKNAGQHPLNGANSRINYWTGGFVDFGHSGKDGVSFSHTLVGISTGADYQFTPTFTAGMGIGFGRDVSDIGDSGSRSNGRSISSALYGSYHPSRFFIDGLLGYSRLDYDSRRYVTEMDQFARGDRGGYQVFGALTSGYDYRLPDLLISPYGRLQLSRTRLDSYTESSADAYDLAFASQVLNDVTGALGVRTQYALPLTWSVLRWQSRFEYTQAFSDPGRARLGYADSGNDTWSADVYGDSQENLVLGMGLDFLLPHNITPGIAYQGTLGLDEARSRSQMIMIRVNIGF</sequence>
<dbReference type="Pfam" id="PF05345">
    <property type="entry name" value="He_PIG"/>
    <property type="match status" value="3"/>
</dbReference>
<dbReference type="Pfam" id="PF17963">
    <property type="entry name" value="Big_9"/>
    <property type="match status" value="3"/>
</dbReference>
<protein>
    <submittedName>
        <fullName evidence="3">Autotransporter domain-containing protein</fullName>
    </submittedName>
</protein>
<evidence type="ECO:0000313" key="3">
    <source>
        <dbReference type="EMBL" id="MBU9855556.1"/>
    </source>
</evidence>
<dbReference type="RefSeq" id="WP_217173003.1">
    <property type="nucleotide sequence ID" value="NZ_JAFMOW010000060.1"/>
</dbReference>
<feature type="domain" description="Autotransporter" evidence="2">
    <location>
        <begin position="960"/>
        <end position="1237"/>
    </location>
</feature>
<dbReference type="InterPro" id="IPR005546">
    <property type="entry name" value="Autotransporte_beta"/>
</dbReference>
<evidence type="ECO:0000259" key="2">
    <source>
        <dbReference type="PROSITE" id="PS51208"/>
    </source>
</evidence>
<dbReference type="InterPro" id="IPR025883">
    <property type="entry name" value="Cadherin-like_domain"/>
</dbReference>
<dbReference type="Proteomes" id="UP000734343">
    <property type="component" value="Unassembled WGS sequence"/>
</dbReference>
<proteinExistence type="predicted"/>
<evidence type="ECO:0000256" key="1">
    <source>
        <dbReference type="SAM" id="SignalP"/>
    </source>
</evidence>
<feature type="chain" id="PRO_5046111462" evidence="1">
    <location>
        <begin position="32"/>
        <end position="1237"/>
    </location>
</feature>
<keyword evidence="1" id="KW-0732">Signal</keyword>
<dbReference type="Pfam" id="PF03797">
    <property type="entry name" value="Autotransporter"/>
    <property type="match status" value="1"/>
</dbReference>
<feature type="signal peptide" evidence="1">
    <location>
        <begin position="1"/>
        <end position="31"/>
    </location>
</feature>
<dbReference type="PROSITE" id="PS51208">
    <property type="entry name" value="AUTOTRANSPORTER"/>
    <property type="match status" value="1"/>
</dbReference>
<name>A0ABS6LU43_9GAMM</name>
<dbReference type="Pfam" id="PF12733">
    <property type="entry name" value="Cadherin-like"/>
    <property type="match status" value="1"/>
</dbReference>
<accession>A0ABS6LU43</accession>
<organism evidence="3 4">
    <name type="scientific">Rahnella bonaserana</name>
    <dbReference type="NCBI Taxonomy" id="2816248"/>
    <lineage>
        <taxon>Bacteria</taxon>
        <taxon>Pseudomonadati</taxon>
        <taxon>Pseudomonadota</taxon>
        <taxon>Gammaproteobacteria</taxon>
        <taxon>Enterobacterales</taxon>
        <taxon>Yersiniaceae</taxon>
        <taxon>Rahnella</taxon>
    </lineage>
</organism>
<dbReference type="SMART" id="SM00869">
    <property type="entry name" value="Autotransporter"/>
    <property type="match status" value="1"/>
</dbReference>
<evidence type="ECO:0000313" key="4">
    <source>
        <dbReference type="Proteomes" id="UP000734343"/>
    </source>
</evidence>
<dbReference type="EMBL" id="JAFMOW010000060">
    <property type="protein sequence ID" value="MBU9855556.1"/>
    <property type="molecule type" value="Genomic_DNA"/>
</dbReference>
<comment type="caution">
    <text evidence="3">The sequence shown here is derived from an EMBL/GenBank/DDBJ whole genome shotgun (WGS) entry which is preliminary data.</text>
</comment>
<keyword evidence="4" id="KW-1185">Reference proteome</keyword>
<gene>
    <name evidence="3" type="ORF">J1778_09725</name>
</gene>
<reference evidence="3 4" key="1">
    <citation type="submission" date="2021-03" db="EMBL/GenBank/DDBJ databases">
        <title>Five novel Rahnella species.</title>
        <authorList>
            <person name="Brady C."/>
            <person name="Asselin J."/>
            <person name="Beer S."/>
            <person name="Bruberg M.B."/>
            <person name="Crampton B."/>
            <person name="Venter S."/>
            <person name="Arnold D."/>
            <person name="Denman S."/>
        </authorList>
    </citation>
    <scope>NUCLEOTIDE SEQUENCE [LARGE SCALE GENOMIC DNA]</scope>
    <source>
        <strain evidence="3 4">H11b</strain>
    </source>
</reference>